<accession>A0AAV6N297</accession>
<organism evidence="2 3">
    <name type="scientific">Cucurbita argyrosperma subsp. sororia</name>
    <dbReference type="NCBI Taxonomy" id="37648"/>
    <lineage>
        <taxon>Eukaryota</taxon>
        <taxon>Viridiplantae</taxon>
        <taxon>Streptophyta</taxon>
        <taxon>Embryophyta</taxon>
        <taxon>Tracheophyta</taxon>
        <taxon>Spermatophyta</taxon>
        <taxon>Magnoliopsida</taxon>
        <taxon>eudicotyledons</taxon>
        <taxon>Gunneridae</taxon>
        <taxon>Pentapetalae</taxon>
        <taxon>rosids</taxon>
        <taxon>fabids</taxon>
        <taxon>Cucurbitales</taxon>
        <taxon>Cucurbitaceae</taxon>
        <taxon>Cucurbiteae</taxon>
        <taxon>Cucurbita</taxon>
    </lineage>
</organism>
<dbReference type="PANTHER" id="PTHR33095">
    <property type="entry name" value="OS07G0619500 PROTEIN"/>
    <property type="match status" value="1"/>
</dbReference>
<feature type="compositionally biased region" description="Basic and acidic residues" evidence="1">
    <location>
        <begin position="67"/>
        <end position="82"/>
    </location>
</feature>
<dbReference type="PANTHER" id="PTHR33095:SF127">
    <property type="entry name" value="OS05G0578100 PROTEIN"/>
    <property type="match status" value="1"/>
</dbReference>
<evidence type="ECO:0000256" key="1">
    <source>
        <dbReference type="SAM" id="MobiDB-lite"/>
    </source>
</evidence>
<proteinExistence type="predicted"/>
<reference evidence="2 3" key="1">
    <citation type="journal article" date="2021" name="Hortic Res">
        <title>The domestication of Cucurbita argyrosperma as revealed by the genome of its wild relative.</title>
        <authorList>
            <person name="Barrera-Redondo J."/>
            <person name="Sanchez-de la Vega G."/>
            <person name="Aguirre-Liguori J.A."/>
            <person name="Castellanos-Morales G."/>
            <person name="Gutierrez-Guerrero Y.T."/>
            <person name="Aguirre-Dugua X."/>
            <person name="Aguirre-Planter E."/>
            <person name="Tenaillon M.I."/>
            <person name="Lira-Saade R."/>
            <person name="Eguiarte L.E."/>
        </authorList>
    </citation>
    <scope>NUCLEOTIDE SEQUENCE [LARGE SCALE GENOMIC DNA]</scope>
    <source>
        <strain evidence="2">JBR-2021</strain>
    </source>
</reference>
<sequence length="339" mass="37860">MEAEEGPTHLSPSPTFSIYSSGSSSLAEIAASAVRETGEEPFADADNYGWESQGSVYRFRENTSNSHARESPEGVRSDDCGKNGDNDEFKFVVLCREPDAFTSPAHEIFYNGQIMPVYPVFNMDLLLDNGSRVGTVLENLKKSTVHRSPLRNTMNEEECKTTSVSSSGADGLAGVPSDTYSVWSPSPEKTPPEKKHKRIELLNRWKFRDLIYNHILSKSEGADALMMRTTITKDDRPGNVPKMKKDGSRRLSTSSSSPNFGSTSFPAQSVRYGWNRTVKEAEKRRSYLYRQHWLVLNLKCSLSGENEGGSIFQPGHSVRQRAKLPGLHQGLRERLPCCR</sequence>
<feature type="region of interest" description="Disordered" evidence="1">
    <location>
        <begin position="152"/>
        <end position="195"/>
    </location>
</feature>
<evidence type="ECO:0000313" key="2">
    <source>
        <dbReference type="EMBL" id="KAG6589445.1"/>
    </source>
</evidence>
<dbReference type="AlphaFoldDB" id="A0AAV6N297"/>
<gene>
    <name evidence="2" type="ORF">SDJN03_14868</name>
</gene>
<name>A0AAV6N297_9ROSI</name>
<comment type="caution">
    <text evidence="2">The sequence shown here is derived from an EMBL/GenBank/DDBJ whole genome shotgun (WGS) entry which is preliminary data.</text>
</comment>
<protein>
    <submittedName>
        <fullName evidence="2">Uncharacterized protein</fullName>
    </submittedName>
</protein>
<keyword evidence="3" id="KW-1185">Reference proteome</keyword>
<feature type="compositionally biased region" description="Basic and acidic residues" evidence="1">
    <location>
        <begin position="232"/>
        <end position="249"/>
    </location>
</feature>
<evidence type="ECO:0000313" key="3">
    <source>
        <dbReference type="Proteomes" id="UP000685013"/>
    </source>
</evidence>
<feature type="compositionally biased region" description="Low complexity" evidence="1">
    <location>
        <begin position="250"/>
        <end position="262"/>
    </location>
</feature>
<dbReference type="InterPro" id="IPR012442">
    <property type="entry name" value="DUF1645_plant"/>
</dbReference>
<feature type="region of interest" description="Disordered" evidence="1">
    <location>
        <begin position="62"/>
        <end position="82"/>
    </location>
</feature>
<feature type="non-terminal residue" evidence="2">
    <location>
        <position position="1"/>
    </location>
</feature>
<dbReference type="EMBL" id="JAGKQH010000010">
    <property type="protein sequence ID" value="KAG6589445.1"/>
    <property type="molecule type" value="Genomic_DNA"/>
</dbReference>
<feature type="region of interest" description="Disordered" evidence="1">
    <location>
        <begin position="232"/>
        <end position="262"/>
    </location>
</feature>
<dbReference type="Pfam" id="PF07816">
    <property type="entry name" value="DUF1645"/>
    <property type="match status" value="1"/>
</dbReference>
<dbReference type="Proteomes" id="UP000685013">
    <property type="component" value="Chromosome 10"/>
</dbReference>